<sequence length="79" mass="9036">MHLRKNANLILANFLVFLDALGLIKFTFHHSLMAFHQAVLLSCYFNFHIRVGSKNWEGEYQHGGTNNTKLAEKTCGPYP</sequence>
<gene>
    <name evidence="2" type="ORF">BMMGA3_13685</name>
</gene>
<dbReference type="KEGG" id="bmet:BMMGA3_13685"/>
<keyword evidence="1" id="KW-0472">Membrane</keyword>
<name>A0A068M033_BACMM</name>
<accession>A0A068M033</accession>
<dbReference type="AlphaFoldDB" id="A0A068M033"/>
<reference evidence="2 3" key="1">
    <citation type="journal article" date="2015" name="BMC Genomics">
        <title>Transcriptome analysis of thermophilic methylotrophic Bacillus methanolicus MGA3 using RNA-sequencing provides detailed insights into its previously uncharted transcriptional landscape.</title>
        <authorList>
            <person name="Irla M."/>
            <person name="Neshat A."/>
            <person name="Brautaset T."/>
            <person name="Ruckert C."/>
            <person name="Kalinowski J."/>
            <person name="Wendisch V.F."/>
        </authorList>
    </citation>
    <scope>NUCLEOTIDE SEQUENCE [LARGE SCALE GENOMIC DNA]</scope>
    <source>
        <strain evidence="3">MGA3 / ATCC 53907</strain>
    </source>
</reference>
<keyword evidence="3" id="KW-1185">Reference proteome</keyword>
<dbReference type="Proteomes" id="UP000027602">
    <property type="component" value="Chromosome"/>
</dbReference>
<dbReference type="HOGENOM" id="CLU_2598742_0_0_9"/>
<keyword evidence="1" id="KW-0812">Transmembrane</keyword>
<dbReference type="EMBL" id="CP007739">
    <property type="protein sequence ID" value="AIE61127.1"/>
    <property type="molecule type" value="Genomic_DNA"/>
</dbReference>
<feature type="transmembrane region" description="Helical" evidence="1">
    <location>
        <begin position="7"/>
        <end position="24"/>
    </location>
</feature>
<keyword evidence="1" id="KW-1133">Transmembrane helix</keyword>
<organism evidence="2 3">
    <name type="scientific">Bacillus methanolicus (strain MGA3 / ATCC 53907)</name>
    <dbReference type="NCBI Taxonomy" id="796606"/>
    <lineage>
        <taxon>Bacteria</taxon>
        <taxon>Bacillati</taxon>
        <taxon>Bacillota</taxon>
        <taxon>Bacilli</taxon>
        <taxon>Bacillales</taxon>
        <taxon>Bacillaceae</taxon>
        <taxon>Bacillus</taxon>
    </lineage>
</organism>
<evidence type="ECO:0000256" key="1">
    <source>
        <dbReference type="SAM" id="Phobius"/>
    </source>
</evidence>
<evidence type="ECO:0000313" key="3">
    <source>
        <dbReference type="Proteomes" id="UP000027602"/>
    </source>
</evidence>
<protein>
    <submittedName>
        <fullName evidence="2">Putative membrane protein</fullName>
    </submittedName>
</protein>
<evidence type="ECO:0000313" key="2">
    <source>
        <dbReference type="EMBL" id="AIE61127.1"/>
    </source>
</evidence>
<proteinExistence type="predicted"/>